<accession>A0A383D310</accession>
<reference evidence="1" key="1">
    <citation type="submission" date="2018-05" db="EMBL/GenBank/DDBJ databases">
        <authorList>
            <person name="Lanie J.A."/>
            <person name="Ng W.-L."/>
            <person name="Kazmierczak K.M."/>
            <person name="Andrzejewski T.M."/>
            <person name="Davidsen T.M."/>
            <person name="Wayne K.J."/>
            <person name="Tettelin H."/>
            <person name="Glass J.I."/>
            <person name="Rusch D."/>
            <person name="Podicherti R."/>
            <person name="Tsui H.-C.T."/>
            <person name="Winkler M.E."/>
        </authorList>
    </citation>
    <scope>NUCLEOTIDE SEQUENCE</scope>
</reference>
<sequence>MEIKLKKPTEILSSPRNDGGEAIAAAKTVDGGVAFVRWDPTDKSWVIDKDLTAGDVLTLPPVPEKMF</sequence>
<proteinExistence type="predicted"/>
<protein>
    <submittedName>
        <fullName evidence="1">Uncharacterized protein</fullName>
    </submittedName>
</protein>
<dbReference type="EMBL" id="UINC01213734">
    <property type="protein sequence ID" value="SVE38645.1"/>
    <property type="molecule type" value="Genomic_DNA"/>
</dbReference>
<name>A0A383D310_9ZZZZ</name>
<gene>
    <name evidence="1" type="ORF">METZ01_LOCUS491499</name>
</gene>
<evidence type="ECO:0000313" key="1">
    <source>
        <dbReference type="EMBL" id="SVE38645.1"/>
    </source>
</evidence>
<feature type="non-terminal residue" evidence="1">
    <location>
        <position position="67"/>
    </location>
</feature>
<organism evidence="1">
    <name type="scientific">marine metagenome</name>
    <dbReference type="NCBI Taxonomy" id="408172"/>
    <lineage>
        <taxon>unclassified sequences</taxon>
        <taxon>metagenomes</taxon>
        <taxon>ecological metagenomes</taxon>
    </lineage>
</organism>
<dbReference type="AlphaFoldDB" id="A0A383D310"/>